<evidence type="ECO:0000313" key="3">
    <source>
        <dbReference type="EMBL" id="WEK21387.1"/>
    </source>
</evidence>
<keyword evidence="1" id="KW-0732">Signal</keyword>
<proteinExistence type="predicted"/>
<evidence type="ECO:0000313" key="4">
    <source>
        <dbReference type="Proteomes" id="UP001214530"/>
    </source>
</evidence>
<dbReference type="Proteomes" id="UP001214530">
    <property type="component" value="Chromosome"/>
</dbReference>
<dbReference type="InterPro" id="IPR050261">
    <property type="entry name" value="FrsA_esterase"/>
</dbReference>
<sequence>MKKKCLVLLGIGWCLLGKALAQQPEEVYKKPLETVLKEIEQRYHVKLDYESKNTKDKVVNFADWRFRTDLIETLDNVLKPLDMVWQAKGKDAYQITRYEYFRKSAEEGKNQLDALLKLCTNSEGWEARKKTVKDCMLQTMGINLNARRNDLKPIFHSRRVMDGYIAENVAIESIPGYFLCGTLYRPAGKGSYPVILSPHGHFYNNVDKSIPDERGRYRPDMQYRCAALAKMGAIVFDYDMYAWGESVAQTGNKSYHRTGFALAMQTWNSIRALDFLLTLPGADPKRVGITGASGGGTQTLLAAALDNRITASCPVVIVSSSFYGGCPCESGLGIHACSLTNNAEIAAMVAPKPQLIISDGNDWTKTVPTIEFPYLKKMYGLYKKTEFIENAHFPNDHHDYAFTKRVPMYHFFAKQFGLNIKAISNKNGDIDESKITIEKSDAQLAFTKDTPMPVYALKSHKAIMEAFKNLQEGAKL</sequence>
<dbReference type="Gene3D" id="3.40.50.1820">
    <property type="entry name" value="alpha/beta hydrolase"/>
    <property type="match status" value="1"/>
</dbReference>
<dbReference type="InterPro" id="IPR029058">
    <property type="entry name" value="AB_hydrolase_fold"/>
</dbReference>
<dbReference type="AlphaFoldDB" id="A0AAJ5WF33"/>
<dbReference type="SUPFAM" id="SSF53474">
    <property type="entry name" value="alpha/beta-Hydrolases"/>
    <property type="match status" value="1"/>
</dbReference>
<name>A0AAJ5WF33_9SPHI</name>
<reference evidence="3" key="1">
    <citation type="submission" date="2023-03" db="EMBL/GenBank/DDBJ databases">
        <title>Andean soil-derived lignocellulolytic bacterial consortium as a source of novel taxa and putative plastic-active enzymes.</title>
        <authorList>
            <person name="Diaz-Garcia L."/>
            <person name="Chuvochina M."/>
            <person name="Feuerriegel G."/>
            <person name="Bunk B."/>
            <person name="Sproer C."/>
            <person name="Streit W.R."/>
            <person name="Rodriguez L.M."/>
            <person name="Overmann J."/>
            <person name="Jimenez D.J."/>
        </authorList>
    </citation>
    <scope>NUCLEOTIDE SEQUENCE</scope>
    <source>
        <strain evidence="3">MAG 3858</strain>
    </source>
</reference>
<feature type="signal peptide" evidence="1">
    <location>
        <begin position="1"/>
        <end position="21"/>
    </location>
</feature>
<evidence type="ECO:0000256" key="1">
    <source>
        <dbReference type="SAM" id="SignalP"/>
    </source>
</evidence>
<accession>A0AAJ5WF33</accession>
<gene>
    <name evidence="3" type="ORF">P0Y49_09560</name>
</gene>
<dbReference type="PANTHER" id="PTHR22946">
    <property type="entry name" value="DIENELACTONE HYDROLASE DOMAIN-CONTAINING PROTEIN-RELATED"/>
    <property type="match status" value="1"/>
</dbReference>
<dbReference type="PANTHER" id="PTHR22946:SF8">
    <property type="entry name" value="ACETYL XYLAN ESTERASE DOMAIN-CONTAINING PROTEIN"/>
    <property type="match status" value="1"/>
</dbReference>
<feature type="domain" description="Acetyl xylan esterase" evidence="2">
    <location>
        <begin position="270"/>
        <end position="316"/>
    </location>
</feature>
<protein>
    <submittedName>
        <fullName evidence="3">Acetylxylan esterase</fullName>
    </submittedName>
</protein>
<organism evidence="3 4">
    <name type="scientific">Candidatus Pedobacter colombiensis</name>
    <dbReference type="NCBI Taxonomy" id="3121371"/>
    <lineage>
        <taxon>Bacteria</taxon>
        <taxon>Pseudomonadati</taxon>
        <taxon>Bacteroidota</taxon>
        <taxon>Sphingobacteriia</taxon>
        <taxon>Sphingobacteriales</taxon>
        <taxon>Sphingobacteriaceae</taxon>
        <taxon>Pedobacter</taxon>
    </lineage>
</organism>
<dbReference type="Pfam" id="PF05448">
    <property type="entry name" value="AXE1"/>
    <property type="match status" value="1"/>
</dbReference>
<evidence type="ECO:0000259" key="2">
    <source>
        <dbReference type="Pfam" id="PF05448"/>
    </source>
</evidence>
<feature type="chain" id="PRO_5042503643" evidence="1">
    <location>
        <begin position="22"/>
        <end position="476"/>
    </location>
</feature>
<dbReference type="InterPro" id="IPR008391">
    <property type="entry name" value="AXE1_dom"/>
</dbReference>
<dbReference type="EMBL" id="CP119313">
    <property type="protein sequence ID" value="WEK21387.1"/>
    <property type="molecule type" value="Genomic_DNA"/>
</dbReference>